<dbReference type="EMBL" id="CP016290">
    <property type="protein sequence ID" value="ANP91190.1"/>
    <property type="molecule type" value="Genomic_DNA"/>
</dbReference>
<keyword evidence="1" id="KW-0614">Plasmid</keyword>
<gene>
    <name evidence="2" type="ORF">A4A59_08070</name>
    <name evidence="1" type="ORF">BA011_35645</name>
</gene>
<reference evidence="2" key="1">
    <citation type="submission" date="2016-03" db="EMBL/GenBank/DDBJ databases">
        <title>Microsymbionts genomes from the relict species Vavilovia formosa.</title>
        <authorList>
            <person name="Chirak E."/>
            <person name="Kimeklis A."/>
            <person name="Kopat V."/>
            <person name="Andronov E."/>
        </authorList>
    </citation>
    <scope>NUCLEOTIDE SEQUENCE [LARGE SCALE GENOMIC DNA]</scope>
    <source>
        <strain evidence="2">Vaf12</strain>
    </source>
</reference>
<protein>
    <submittedName>
        <fullName evidence="2">Uncharacterized protein</fullName>
    </submittedName>
</protein>
<reference evidence="1 3" key="2">
    <citation type="submission" date="2016-06" db="EMBL/GenBank/DDBJ databases">
        <title>Microsymbionts genomes from the relict species Vavilovia formosa.</title>
        <authorList>
            <person name="Chirak E."/>
            <person name="Kimeklis A."/>
            <person name="Andronov E."/>
        </authorList>
    </citation>
    <scope>NUCLEOTIDE SEQUENCE [LARGE SCALE GENOMIC DNA]</scope>
    <source>
        <strain evidence="1 3">Vaf10</strain>
        <plasmid evidence="3">Plasmid unnamed3</plasmid>
        <plasmid evidence="1">unnamed3</plasmid>
    </source>
</reference>
<evidence type="ECO:0000313" key="2">
    <source>
        <dbReference type="EMBL" id="KZB02824.1"/>
    </source>
</evidence>
<dbReference type="RefSeq" id="WP_062940111.1">
    <property type="nucleotide sequence ID" value="NZ_CP016290.1"/>
</dbReference>
<dbReference type="Proteomes" id="UP000092691">
    <property type="component" value="Plasmid unnamed3"/>
</dbReference>
<proteinExistence type="predicted"/>
<evidence type="ECO:0000313" key="1">
    <source>
        <dbReference type="EMBL" id="ANP91190.1"/>
    </source>
</evidence>
<geneLocation type="plasmid" evidence="1 3">
    <name>unnamed3</name>
</geneLocation>
<name>A0A154IQC9_RHILE</name>
<organism evidence="2">
    <name type="scientific">Rhizobium leguminosarum</name>
    <dbReference type="NCBI Taxonomy" id="384"/>
    <lineage>
        <taxon>Bacteria</taxon>
        <taxon>Pseudomonadati</taxon>
        <taxon>Pseudomonadota</taxon>
        <taxon>Alphaproteobacteria</taxon>
        <taxon>Hyphomicrobiales</taxon>
        <taxon>Rhizobiaceae</taxon>
        <taxon>Rhizobium/Agrobacterium group</taxon>
        <taxon>Rhizobium</taxon>
    </lineage>
</organism>
<accession>A0A154IQC9</accession>
<sequence>MSLSAGRRASGRRPAALLRPGRVRARIFADSADLTVQEISQRSVDEDDIVEIRRSIKPLYPSIAERVIGEVALPFECVTIRPEEGLIGRREIVAEIAFEERLVRTKEACGGAAAVFRSLPDEAHPPPMDLLTVERMPEFHGWIETVERHASAGSGDCHPGMKIGEARDRFVEVGPKNRRDV</sequence>
<dbReference type="EMBL" id="LVYU01000024">
    <property type="protein sequence ID" value="KZB02824.1"/>
    <property type="molecule type" value="Genomic_DNA"/>
</dbReference>
<dbReference type="AlphaFoldDB" id="A0A154IQC9"/>
<evidence type="ECO:0000313" key="3">
    <source>
        <dbReference type="Proteomes" id="UP000092691"/>
    </source>
</evidence>